<dbReference type="Proteomes" id="UP000069205">
    <property type="component" value="Chromosome"/>
</dbReference>
<dbReference type="AlphaFoldDB" id="A0A0K2GJA9"/>
<keyword evidence="2" id="KW-1185">Reference proteome</keyword>
<sequence>MSWTCLTLQAAKTRESVAKSPPPVNEKNAGLAWGKAYRALLQFRAAGRYSRADAYQAVPAEGGGRPMLKGTPWEKSCRFFPRARSRRRRNRLKLLSIPASSAKRKTRRRCGC</sequence>
<organism evidence="1 2">
    <name type="scientific">Nitrospira moscoviensis</name>
    <dbReference type="NCBI Taxonomy" id="42253"/>
    <lineage>
        <taxon>Bacteria</taxon>
        <taxon>Pseudomonadati</taxon>
        <taxon>Nitrospirota</taxon>
        <taxon>Nitrospiria</taxon>
        <taxon>Nitrospirales</taxon>
        <taxon>Nitrospiraceae</taxon>
        <taxon>Nitrospira</taxon>
    </lineage>
</organism>
<reference evidence="1 2" key="1">
    <citation type="journal article" date="2015" name="Proc. Natl. Acad. Sci. U.S.A.">
        <title>Expanded metabolic versatility of ubiquitous nitrite-oxidizing bacteria from the genus Nitrospira.</title>
        <authorList>
            <person name="Koch H."/>
            <person name="Lucker S."/>
            <person name="Albertsen M."/>
            <person name="Kitzinger K."/>
            <person name="Herbold C."/>
            <person name="Spieck E."/>
            <person name="Nielsen P.H."/>
            <person name="Wagner M."/>
            <person name="Daims H."/>
        </authorList>
    </citation>
    <scope>NUCLEOTIDE SEQUENCE [LARGE SCALE GENOMIC DNA]</scope>
    <source>
        <strain evidence="1 2">NSP M-1</strain>
    </source>
</reference>
<accession>A0A0K2GJA9</accession>
<protein>
    <submittedName>
        <fullName evidence="1">Uncharacterized protein</fullName>
    </submittedName>
</protein>
<gene>
    <name evidence="1" type="ORF">NITMOv2_4346</name>
</gene>
<evidence type="ECO:0000313" key="2">
    <source>
        <dbReference type="Proteomes" id="UP000069205"/>
    </source>
</evidence>
<dbReference type="KEGG" id="nmv:NITMOv2_4346"/>
<evidence type="ECO:0000313" key="1">
    <source>
        <dbReference type="EMBL" id="ALA60722.1"/>
    </source>
</evidence>
<name>A0A0K2GJA9_NITMO</name>
<proteinExistence type="predicted"/>
<dbReference type="STRING" id="42253.NITMOv2_4346"/>
<dbReference type="EMBL" id="CP011801">
    <property type="protein sequence ID" value="ALA60722.1"/>
    <property type="molecule type" value="Genomic_DNA"/>
</dbReference>